<evidence type="ECO:0000313" key="1">
    <source>
        <dbReference type="EMBL" id="TDR85188.1"/>
    </source>
</evidence>
<sequence>MGLWFDMASLGVEASQVISLRLARIAAGGAKGESESRRMVEEKVAAASRAGMTLATGGSPEAVIRQLRRKVRANRRRLSS</sequence>
<dbReference type="Proteomes" id="UP000295122">
    <property type="component" value="Unassembled WGS sequence"/>
</dbReference>
<dbReference type="AlphaFoldDB" id="A0A4R7BIX4"/>
<keyword evidence="2" id="KW-1185">Reference proteome</keyword>
<protein>
    <submittedName>
        <fullName evidence="1">Uncharacterized protein</fullName>
    </submittedName>
</protein>
<reference evidence="1 2" key="1">
    <citation type="submission" date="2019-03" db="EMBL/GenBank/DDBJ databases">
        <title>Genomic Encyclopedia of Type Strains, Phase IV (KMG-IV): sequencing the most valuable type-strain genomes for metagenomic binning, comparative biology and taxonomic classification.</title>
        <authorList>
            <person name="Goeker M."/>
        </authorList>
    </citation>
    <scope>NUCLEOTIDE SEQUENCE [LARGE SCALE GENOMIC DNA]</scope>
    <source>
        <strain evidence="1 2">DSM 25903</strain>
    </source>
</reference>
<evidence type="ECO:0000313" key="2">
    <source>
        <dbReference type="Proteomes" id="UP000295122"/>
    </source>
</evidence>
<accession>A0A4R7BIX4</accession>
<dbReference type="OrthoDB" id="7869937at2"/>
<gene>
    <name evidence="1" type="ORF">EV668_4732</name>
</gene>
<organism evidence="1 2">
    <name type="scientific">Enterovirga rhinocerotis</name>
    <dbReference type="NCBI Taxonomy" id="1339210"/>
    <lineage>
        <taxon>Bacteria</taxon>
        <taxon>Pseudomonadati</taxon>
        <taxon>Pseudomonadota</taxon>
        <taxon>Alphaproteobacteria</taxon>
        <taxon>Hyphomicrobiales</taxon>
        <taxon>Methylobacteriaceae</taxon>
        <taxon>Enterovirga</taxon>
    </lineage>
</organism>
<dbReference type="EMBL" id="SNZR01000018">
    <property type="protein sequence ID" value="TDR85188.1"/>
    <property type="molecule type" value="Genomic_DNA"/>
</dbReference>
<proteinExistence type="predicted"/>
<comment type="caution">
    <text evidence="1">The sequence shown here is derived from an EMBL/GenBank/DDBJ whole genome shotgun (WGS) entry which is preliminary data.</text>
</comment>
<name>A0A4R7BIX4_9HYPH</name>